<dbReference type="Proteomes" id="UP000887566">
    <property type="component" value="Unplaced"/>
</dbReference>
<feature type="region of interest" description="Disordered" evidence="1">
    <location>
        <begin position="39"/>
        <end position="85"/>
    </location>
</feature>
<dbReference type="WBParaSite" id="PSAMB.scaffold13691size2158.g35628.t1">
    <property type="protein sequence ID" value="PSAMB.scaffold13691size2158.g35628.t1"/>
    <property type="gene ID" value="PSAMB.scaffold13691size2158.g35628"/>
</dbReference>
<protein>
    <submittedName>
        <fullName evidence="3">Uncharacterized protein</fullName>
    </submittedName>
</protein>
<evidence type="ECO:0000313" key="2">
    <source>
        <dbReference type="Proteomes" id="UP000887566"/>
    </source>
</evidence>
<keyword evidence="2" id="KW-1185">Reference proteome</keyword>
<evidence type="ECO:0000313" key="3">
    <source>
        <dbReference type="WBParaSite" id="PSAMB.scaffold13691size2158.g35628.t1"/>
    </source>
</evidence>
<reference evidence="3" key="1">
    <citation type="submission" date="2022-11" db="UniProtKB">
        <authorList>
            <consortium name="WormBaseParasite"/>
        </authorList>
    </citation>
    <scope>IDENTIFICATION</scope>
</reference>
<name>A0A914UYM4_9BILA</name>
<accession>A0A914UYM4</accession>
<organism evidence="2 3">
    <name type="scientific">Plectus sambesii</name>
    <dbReference type="NCBI Taxonomy" id="2011161"/>
    <lineage>
        <taxon>Eukaryota</taxon>
        <taxon>Metazoa</taxon>
        <taxon>Ecdysozoa</taxon>
        <taxon>Nematoda</taxon>
        <taxon>Chromadorea</taxon>
        <taxon>Plectida</taxon>
        <taxon>Plectina</taxon>
        <taxon>Plectoidea</taxon>
        <taxon>Plectidae</taxon>
        <taxon>Plectus</taxon>
    </lineage>
</organism>
<proteinExistence type="predicted"/>
<dbReference type="AlphaFoldDB" id="A0A914UYM4"/>
<sequence>MEAFVDLERRVHATMQRLASVDAKEKFWKVLGDADEQRDLSAQVEEEEQQEQKSSSSKADDPSRATQRRFVSTKLATLRKMSPKL</sequence>
<evidence type="ECO:0000256" key="1">
    <source>
        <dbReference type="SAM" id="MobiDB-lite"/>
    </source>
</evidence>